<keyword evidence="3" id="KW-1185">Reference proteome</keyword>
<keyword evidence="1" id="KW-0812">Transmembrane</keyword>
<comment type="caution">
    <text evidence="2">The sequence shown here is derived from an EMBL/GenBank/DDBJ whole genome shotgun (WGS) entry which is preliminary data.</text>
</comment>
<organism evidence="2 3">
    <name type="scientific">Sphingomonas cremea</name>
    <dbReference type="NCBI Taxonomy" id="2904799"/>
    <lineage>
        <taxon>Bacteria</taxon>
        <taxon>Pseudomonadati</taxon>
        <taxon>Pseudomonadota</taxon>
        <taxon>Alphaproteobacteria</taxon>
        <taxon>Sphingomonadales</taxon>
        <taxon>Sphingomonadaceae</taxon>
        <taxon>Sphingomonas</taxon>
    </lineage>
</organism>
<accession>A0A9X1QHB7</accession>
<sequence>MFGGLFVGPPSKFFEQPCAMSSAAMFLAASALIIGIVIITRRAIAGILSHPDGASGGVIFSLEEDQVWANWYGQGPPVCLGSRKKVGKMMEDFLAQEELAKRLNGQFE</sequence>
<evidence type="ECO:0000313" key="2">
    <source>
        <dbReference type="EMBL" id="MCF2513688.1"/>
    </source>
</evidence>
<feature type="transmembrane region" description="Helical" evidence="1">
    <location>
        <begin position="20"/>
        <end position="39"/>
    </location>
</feature>
<protein>
    <submittedName>
        <fullName evidence="2">Uncharacterized protein</fullName>
    </submittedName>
</protein>
<proteinExistence type="predicted"/>
<gene>
    <name evidence="2" type="ORF">LVY65_01215</name>
</gene>
<evidence type="ECO:0000256" key="1">
    <source>
        <dbReference type="SAM" id="Phobius"/>
    </source>
</evidence>
<name>A0A9X1QHB7_9SPHN</name>
<dbReference type="RefSeq" id="WP_235066189.1">
    <property type="nucleotide sequence ID" value="NZ_JAKFGM010000001.1"/>
</dbReference>
<dbReference type="AlphaFoldDB" id="A0A9X1QHB7"/>
<keyword evidence="1" id="KW-1133">Transmembrane helix</keyword>
<dbReference type="Proteomes" id="UP001139410">
    <property type="component" value="Unassembled WGS sequence"/>
</dbReference>
<dbReference type="EMBL" id="JAKFGM010000001">
    <property type="protein sequence ID" value="MCF2513688.1"/>
    <property type="molecule type" value="Genomic_DNA"/>
</dbReference>
<keyword evidence="1" id="KW-0472">Membrane</keyword>
<reference evidence="2" key="1">
    <citation type="submission" date="2022-01" db="EMBL/GenBank/DDBJ databases">
        <authorList>
            <person name="Jo J.-H."/>
            <person name="Im W.-T."/>
        </authorList>
    </citation>
    <scope>NUCLEOTIDE SEQUENCE</scope>
    <source>
        <strain evidence="2">G124</strain>
    </source>
</reference>
<evidence type="ECO:0000313" key="3">
    <source>
        <dbReference type="Proteomes" id="UP001139410"/>
    </source>
</evidence>